<feature type="signal peptide" evidence="1">
    <location>
        <begin position="1"/>
        <end position="20"/>
    </location>
</feature>
<name>A0A2M4CA10_9DIPT</name>
<dbReference type="AlphaFoldDB" id="A0A2M4CA10"/>
<proteinExistence type="predicted"/>
<protein>
    <submittedName>
        <fullName evidence="2">Putative secreted protein</fullName>
    </submittedName>
</protein>
<evidence type="ECO:0000256" key="1">
    <source>
        <dbReference type="SAM" id="SignalP"/>
    </source>
</evidence>
<keyword evidence="1" id="KW-0732">Signal</keyword>
<dbReference type="EMBL" id="GGFJ01013016">
    <property type="protein sequence ID" value="MBW62157.1"/>
    <property type="molecule type" value="Transcribed_RNA"/>
</dbReference>
<accession>A0A2M4CA10</accession>
<organism evidence="2">
    <name type="scientific">Anopheles marajoara</name>
    <dbReference type="NCBI Taxonomy" id="58244"/>
    <lineage>
        <taxon>Eukaryota</taxon>
        <taxon>Metazoa</taxon>
        <taxon>Ecdysozoa</taxon>
        <taxon>Arthropoda</taxon>
        <taxon>Hexapoda</taxon>
        <taxon>Insecta</taxon>
        <taxon>Pterygota</taxon>
        <taxon>Neoptera</taxon>
        <taxon>Endopterygota</taxon>
        <taxon>Diptera</taxon>
        <taxon>Nematocera</taxon>
        <taxon>Culicoidea</taxon>
        <taxon>Culicidae</taxon>
        <taxon>Anophelinae</taxon>
        <taxon>Anopheles</taxon>
    </lineage>
</organism>
<reference evidence="2" key="1">
    <citation type="submission" date="2018-01" db="EMBL/GenBank/DDBJ databases">
        <title>An insight into the sialome of Amazonian anophelines.</title>
        <authorList>
            <person name="Ribeiro J.M."/>
            <person name="Scarpassa V."/>
            <person name="Calvo E."/>
        </authorList>
    </citation>
    <scope>NUCLEOTIDE SEQUENCE</scope>
    <source>
        <tissue evidence="2">Salivary glands</tissue>
    </source>
</reference>
<evidence type="ECO:0000313" key="2">
    <source>
        <dbReference type="EMBL" id="MBW62157.1"/>
    </source>
</evidence>
<sequence>MGSTLLLLLLLLLCISTIQSYSNATSTFKAAQQSLRSLTYGVEPLRPCLNGAYLRVQGTAFQTTAIPLECTNCKQEHFLVQCGTPKGVR</sequence>
<feature type="chain" id="PRO_5014617311" evidence="1">
    <location>
        <begin position="21"/>
        <end position="89"/>
    </location>
</feature>